<evidence type="ECO:0000256" key="3">
    <source>
        <dbReference type="ARBA" id="ARBA00022598"/>
    </source>
</evidence>
<keyword evidence="10" id="KW-0175">Coiled coil</keyword>
<comment type="similarity">
    <text evidence="1">Belongs to the class-I aminoacyl-tRNA synthetase family.</text>
</comment>
<dbReference type="InterPro" id="IPR033708">
    <property type="entry name" value="Anticodon_Ile_BEm"/>
</dbReference>
<evidence type="ECO:0000256" key="10">
    <source>
        <dbReference type="SAM" id="Coils"/>
    </source>
</evidence>
<keyword evidence="15" id="KW-1185">Reference proteome</keyword>
<keyword evidence="5" id="KW-0067">ATP-binding</keyword>
<evidence type="ECO:0000256" key="11">
    <source>
        <dbReference type="SAM" id="MobiDB-lite"/>
    </source>
</evidence>
<keyword evidence="4" id="KW-0547">Nucleotide-binding</keyword>
<dbReference type="SUPFAM" id="SSF50677">
    <property type="entry name" value="ValRS/IleRS/LeuRS editing domain"/>
    <property type="match status" value="1"/>
</dbReference>
<dbReference type="GO" id="GO:0005739">
    <property type="term" value="C:mitochondrion"/>
    <property type="evidence" value="ECO:0007669"/>
    <property type="project" value="TreeGrafter"/>
</dbReference>
<dbReference type="GO" id="GO:0032543">
    <property type="term" value="P:mitochondrial translation"/>
    <property type="evidence" value="ECO:0007669"/>
    <property type="project" value="TreeGrafter"/>
</dbReference>
<comment type="caution">
    <text evidence="14">The sequence shown here is derived from an EMBL/GenBank/DDBJ whole genome shotgun (WGS) entry which is preliminary data.</text>
</comment>
<dbReference type="InterPro" id="IPR050081">
    <property type="entry name" value="Ile-tRNA_ligase"/>
</dbReference>
<dbReference type="PROSITE" id="PS00178">
    <property type="entry name" value="AA_TRNA_LIGASE_I"/>
    <property type="match status" value="1"/>
</dbReference>
<comment type="similarity">
    <text evidence="8">Belongs to the asaB hydroxylase/desaturase family.</text>
</comment>
<gene>
    <name evidence="14" type="ORF">HII31_07464</name>
</gene>
<dbReference type="NCBIfam" id="NF041278">
    <property type="entry name" value="CmcJ_NvfI_EfuI"/>
    <property type="match status" value="1"/>
</dbReference>
<evidence type="ECO:0000256" key="6">
    <source>
        <dbReference type="ARBA" id="ARBA00022917"/>
    </source>
</evidence>
<evidence type="ECO:0000313" key="15">
    <source>
        <dbReference type="Proteomes" id="UP000660729"/>
    </source>
</evidence>
<evidence type="ECO:0000259" key="13">
    <source>
        <dbReference type="Pfam" id="PF08264"/>
    </source>
</evidence>
<dbReference type="PANTHER" id="PTHR42765:SF1">
    <property type="entry name" value="ISOLEUCINE--TRNA LIGASE, MITOCHONDRIAL"/>
    <property type="match status" value="1"/>
</dbReference>
<dbReference type="GO" id="GO:0002161">
    <property type="term" value="F:aminoacyl-tRNA deacylase activity"/>
    <property type="evidence" value="ECO:0007669"/>
    <property type="project" value="InterPro"/>
</dbReference>
<feature type="domain" description="Methionyl/Valyl/Leucyl/Isoleucyl-tRNA synthetase anticodon-binding" evidence="13">
    <location>
        <begin position="1340"/>
        <end position="1438"/>
    </location>
</feature>
<dbReference type="GO" id="GO:0000049">
    <property type="term" value="F:tRNA binding"/>
    <property type="evidence" value="ECO:0007669"/>
    <property type="project" value="InterPro"/>
</dbReference>
<dbReference type="InterPro" id="IPR044053">
    <property type="entry name" value="AsaB-like"/>
</dbReference>
<protein>
    <recommendedName>
        <fullName evidence="2">isoleucine--tRNA ligase</fullName>
        <ecNumber evidence="2">6.1.1.5</ecNumber>
    </recommendedName>
    <alternativeName>
        <fullName evidence="9">Isoleucyl-tRNA synthetase</fullName>
    </alternativeName>
</protein>
<evidence type="ECO:0000256" key="8">
    <source>
        <dbReference type="ARBA" id="ARBA00023604"/>
    </source>
</evidence>
<dbReference type="InterPro" id="IPR002301">
    <property type="entry name" value="Ile-tRNA-ligase"/>
</dbReference>
<feature type="domain" description="Aminoacyl-tRNA synthetase class Ia" evidence="12">
    <location>
        <begin position="615"/>
        <end position="1295"/>
    </location>
</feature>
<evidence type="ECO:0000256" key="2">
    <source>
        <dbReference type="ARBA" id="ARBA00013165"/>
    </source>
</evidence>
<dbReference type="EMBL" id="JABCIY010000158">
    <property type="protein sequence ID" value="KAF7191441.1"/>
    <property type="molecule type" value="Genomic_DNA"/>
</dbReference>
<dbReference type="Gene3D" id="1.10.730.20">
    <property type="match status" value="1"/>
</dbReference>
<keyword evidence="3 14" id="KW-0436">Ligase</keyword>
<dbReference type="GO" id="GO:0004822">
    <property type="term" value="F:isoleucine-tRNA ligase activity"/>
    <property type="evidence" value="ECO:0007669"/>
    <property type="project" value="UniProtKB-EC"/>
</dbReference>
<dbReference type="Pfam" id="PF08264">
    <property type="entry name" value="Anticodon_1"/>
    <property type="match status" value="1"/>
</dbReference>
<dbReference type="Pfam" id="PF00133">
    <property type="entry name" value="tRNA-synt_1"/>
    <property type="match status" value="1"/>
</dbReference>
<dbReference type="GO" id="GO:0016491">
    <property type="term" value="F:oxidoreductase activity"/>
    <property type="evidence" value="ECO:0007669"/>
    <property type="project" value="InterPro"/>
</dbReference>
<dbReference type="Gene3D" id="3.40.50.620">
    <property type="entry name" value="HUPs"/>
    <property type="match status" value="2"/>
</dbReference>
<dbReference type="InterPro" id="IPR001412">
    <property type="entry name" value="aa-tRNA-synth_I_CS"/>
</dbReference>
<evidence type="ECO:0000256" key="5">
    <source>
        <dbReference type="ARBA" id="ARBA00022840"/>
    </source>
</evidence>
<dbReference type="OrthoDB" id="10264412at2759"/>
<dbReference type="SUPFAM" id="SSF47323">
    <property type="entry name" value="Anticodon-binding domain of a subclass of class I aminoacyl-tRNA synthetases"/>
    <property type="match status" value="1"/>
</dbReference>
<feature type="coiled-coil region" evidence="10">
    <location>
        <begin position="367"/>
        <end position="412"/>
    </location>
</feature>
<dbReference type="Gene3D" id="3.90.740.10">
    <property type="entry name" value="Valyl/Leucyl/Isoleucyl-tRNA synthetase, editing domain"/>
    <property type="match status" value="1"/>
</dbReference>
<dbReference type="InterPro" id="IPR009080">
    <property type="entry name" value="tRNAsynth_Ia_anticodon-bd"/>
</dbReference>
<dbReference type="CDD" id="cd07960">
    <property type="entry name" value="Anticodon_Ia_Ile_BEm"/>
    <property type="match status" value="1"/>
</dbReference>
<sequence length="1610" mass="180220">MSRQNNGTGGPQATVDSHSDTDSRRLHSRHDIQVQLQYLKDDPIYAKEKPLQITPNFADKDNKTNVRLAPGPFETIHDVRGQQEKFSLDGNGFRYVKAPTCFTNWSSQAAIGKDYLPELEVLLRREVEGCDEIMFYDARIRHSDDNGLRVEGLSYNPFAKQVHADNTERSVLAKIRNLTEMKADYLLSGRARIINIWRPIKHPVFDCGLAVVDAGKLQDGDVLECDRYRADNNAYHDTMGVSKYRAGFDWYYWSEQDEDDVLLFKNYDSADDVLAKTCLHTAFDLPPETVPAGSPTRESIEVRALIFTYPEQGRRPSIMNWPAQHPLAESLERGMLRRVDDEHSITDRLRTDIDEGNEIKDAVLLLRRQEIRRLEAVQKTMEQEQEQFTSQIDVQTRQIATLEKLVQDLSRNSVRSEPGVGQQMARSSEQLPSVQLGHEAPPSVLSEAKTTAEIEPGERSRLHEQIEALKAEAQRWRHQALSTGSAAISESYQAAVDEAVRREREKDAFAGVAELPSNFNVALENNVDECCLSMPAFAATRIIRAASHTDRNWFDKIQELARTKTSWSDTLALPKSQFPARPSPEQIEQYRKRCADDLYAWQRQHRPAISVDRDGKEKRNDFVLHDGPPYANGAVHVGHALNKILKDLMLRSELARGKRIQYTPGWDCHGLPIELKALQQPKTPGAKAKDIKDAPGQEAKAATALSKQMSAADIRAAARKLATETIEVQKKSFREWGVMGEWDRPYRTMDKTFELRQLSVFKDMVKKGLISRHHRPVYWSPSSRTALAEAELEYDDSHTCTAAFVKMPFVKLPDVLKANASIRPDTISALIWTTTPWTLPANKAIAVGSDIEYSVISIVDESNVASSQDQLLVAKERIEHVLSHFPEGTRFEIIVDAIPGRELSGCCYNIFQDSESPIFEAPFVTATSGTGVVHIAPGHGMDDWQVCQAQGVGPAFAPVDDEGRYTVDAFPRTVDSVPPFHGLDAQTQGVTAVLDVLRSPRSLLPKAVHTSGSSLLLLAHKLTHKNPIDWRTKQPVITRATAQWFADISAVKDRALAALKSVHFIPENGKSRLASFIAGRSQWCISRQRAWGVPIPALYHVDTGEACITDKSVDHIISVIEERGVDAWFSDVKADPAWLHASLEPGKWIRGSDTMDVWFDSGTSWTSLEKRRDGDAPSDVYSEGTDQHRGWFQSSLLTAIAVQSLNEKPVAPFKTLTTHGFTLDGQGRKMSKSIGNVVSPDEIISGVLVQAPKGKNKSGKQKQAPPTKAQKGILGPDVLRLWVASSDYTKDVSISQPVLQSVQQALQKYRVTFKFLLGVLHDYPDAKPRHDLLSELDFADRVVLQQLSICSRAVFSAYSDYKFYTCITEINRFINSDLSAFYFEIIKDRLYTGSTAARRHTQTILMVILQELCRMLGPATPHLIEEVWEWMPATMKATAESANNLLHPLKQTWETAFDVESFGIRTDEGLSSSLALFRALSAAVKVAQEEARTARVLGSGLACRVEVSLPTHFNPTESQFSWLRRDELANLLVVSDAEVLPVSNATHSQEPNDKWRYEQPVELDAGGNTVHGKVAVLPPKAKKCPRCWKYTAEEEEVPCAPCREVLVDIV</sequence>
<evidence type="ECO:0000313" key="14">
    <source>
        <dbReference type="EMBL" id="KAF7191441.1"/>
    </source>
</evidence>
<dbReference type="PANTHER" id="PTHR42765">
    <property type="entry name" value="SOLEUCYL-TRNA SYNTHETASE"/>
    <property type="match status" value="1"/>
</dbReference>
<dbReference type="GO" id="GO:0005524">
    <property type="term" value="F:ATP binding"/>
    <property type="evidence" value="ECO:0007669"/>
    <property type="project" value="UniProtKB-KW"/>
</dbReference>
<proteinExistence type="inferred from homology"/>
<evidence type="ECO:0000256" key="7">
    <source>
        <dbReference type="ARBA" id="ARBA00023146"/>
    </source>
</evidence>
<dbReference type="NCBIfam" id="TIGR00392">
    <property type="entry name" value="ileS"/>
    <property type="match status" value="1"/>
</dbReference>
<evidence type="ECO:0000259" key="12">
    <source>
        <dbReference type="Pfam" id="PF00133"/>
    </source>
</evidence>
<evidence type="ECO:0000256" key="1">
    <source>
        <dbReference type="ARBA" id="ARBA00005594"/>
    </source>
</evidence>
<dbReference type="InterPro" id="IPR009008">
    <property type="entry name" value="Val/Leu/Ile-tRNA-synth_edit"/>
</dbReference>
<dbReference type="Proteomes" id="UP000660729">
    <property type="component" value="Unassembled WGS sequence"/>
</dbReference>
<keyword evidence="6" id="KW-0648">Protein biosynthesis</keyword>
<name>A0A8H6RI08_9PEZI</name>
<evidence type="ECO:0000256" key="9">
    <source>
        <dbReference type="ARBA" id="ARBA00032665"/>
    </source>
</evidence>
<evidence type="ECO:0000256" key="4">
    <source>
        <dbReference type="ARBA" id="ARBA00022741"/>
    </source>
</evidence>
<feature type="compositionally biased region" description="Basic and acidic residues" evidence="11">
    <location>
        <begin position="17"/>
        <end position="26"/>
    </location>
</feature>
<accession>A0A8H6RI08</accession>
<dbReference type="SUPFAM" id="SSF52374">
    <property type="entry name" value="Nucleotidylyl transferase"/>
    <property type="match status" value="1"/>
</dbReference>
<keyword evidence="7" id="KW-0030">Aminoacyl-tRNA synthetase</keyword>
<feature type="region of interest" description="Disordered" evidence="11">
    <location>
        <begin position="1"/>
        <end position="26"/>
    </location>
</feature>
<dbReference type="GO" id="GO:0006428">
    <property type="term" value="P:isoleucyl-tRNA aminoacylation"/>
    <property type="evidence" value="ECO:0007669"/>
    <property type="project" value="InterPro"/>
</dbReference>
<dbReference type="InterPro" id="IPR002300">
    <property type="entry name" value="aa-tRNA-synth_Ia"/>
</dbReference>
<organism evidence="14 15">
    <name type="scientific">Pseudocercospora fuligena</name>
    <dbReference type="NCBI Taxonomy" id="685502"/>
    <lineage>
        <taxon>Eukaryota</taxon>
        <taxon>Fungi</taxon>
        <taxon>Dikarya</taxon>
        <taxon>Ascomycota</taxon>
        <taxon>Pezizomycotina</taxon>
        <taxon>Dothideomycetes</taxon>
        <taxon>Dothideomycetidae</taxon>
        <taxon>Mycosphaerellales</taxon>
        <taxon>Mycosphaerellaceae</taxon>
        <taxon>Pseudocercospora</taxon>
    </lineage>
</organism>
<dbReference type="InterPro" id="IPR014729">
    <property type="entry name" value="Rossmann-like_a/b/a_fold"/>
</dbReference>
<reference evidence="14" key="1">
    <citation type="submission" date="2020-04" db="EMBL/GenBank/DDBJ databases">
        <title>Draft genome resource of the tomato pathogen Pseudocercospora fuligena.</title>
        <authorList>
            <person name="Zaccaron A."/>
        </authorList>
    </citation>
    <scope>NUCLEOTIDE SEQUENCE</scope>
    <source>
        <strain evidence="14">PF001</strain>
    </source>
</reference>
<dbReference type="EC" id="6.1.1.5" evidence="2"/>
<dbReference type="InterPro" id="IPR013155">
    <property type="entry name" value="M/V/L/I-tRNA-synth_anticd-bd"/>
</dbReference>
<dbReference type="PRINTS" id="PR00984">
    <property type="entry name" value="TRNASYNTHILE"/>
</dbReference>
<dbReference type="Gene3D" id="1.10.10.830">
    <property type="entry name" value="Ile-tRNA synthetase CP2 domain-like"/>
    <property type="match status" value="1"/>
</dbReference>